<dbReference type="SMART" id="SM00100">
    <property type="entry name" value="cNMP"/>
    <property type="match status" value="1"/>
</dbReference>
<dbReference type="InterPro" id="IPR014710">
    <property type="entry name" value="RmlC-like_jellyroll"/>
</dbReference>
<keyword evidence="3" id="KW-0804">Transcription</keyword>
<evidence type="ECO:0000256" key="2">
    <source>
        <dbReference type="ARBA" id="ARBA00023125"/>
    </source>
</evidence>
<dbReference type="RefSeq" id="WP_110300318.1">
    <property type="nucleotide sequence ID" value="NZ_QJJM01000021.1"/>
</dbReference>
<evidence type="ECO:0000259" key="4">
    <source>
        <dbReference type="PROSITE" id="PS50042"/>
    </source>
</evidence>
<dbReference type="SUPFAM" id="SSF46785">
    <property type="entry name" value="Winged helix' DNA-binding domain"/>
    <property type="match status" value="1"/>
</dbReference>
<evidence type="ECO:0000256" key="1">
    <source>
        <dbReference type="ARBA" id="ARBA00023015"/>
    </source>
</evidence>
<dbReference type="Pfam" id="PF00027">
    <property type="entry name" value="cNMP_binding"/>
    <property type="match status" value="1"/>
</dbReference>
<gene>
    <name evidence="6" type="ORF">C7451_1219</name>
</gene>
<dbReference type="Proteomes" id="UP000248014">
    <property type="component" value="Unassembled WGS sequence"/>
</dbReference>
<dbReference type="Gene3D" id="1.10.10.10">
    <property type="entry name" value="Winged helix-like DNA-binding domain superfamily/Winged helix DNA-binding domain"/>
    <property type="match status" value="1"/>
</dbReference>
<dbReference type="PROSITE" id="PS51063">
    <property type="entry name" value="HTH_CRP_2"/>
    <property type="match status" value="1"/>
</dbReference>
<organism evidence="6 7">
    <name type="scientific">Blastomonas natatoria</name>
    <dbReference type="NCBI Taxonomy" id="34015"/>
    <lineage>
        <taxon>Bacteria</taxon>
        <taxon>Pseudomonadati</taxon>
        <taxon>Pseudomonadota</taxon>
        <taxon>Alphaproteobacteria</taxon>
        <taxon>Sphingomonadales</taxon>
        <taxon>Sphingomonadaceae</taxon>
        <taxon>Blastomonas</taxon>
    </lineage>
</organism>
<accession>A0A2V3UPM4</accession>
<dbReference type="PANTHER" id="PTHR24567">
    <property type="entry name" value="CRP FAMILY TRANSCRIPTIONAL REGULATORY PROTEIN"/>
    <property type="match status" value="1"/>
</dbReference>
<evidence type="ECO:0000256" key="3">
    <source>
        <dbReference type="ARBA" id="ARBA00023163"/>
    </source>
</evidence>
<dbReference type="InterPro" id="IPR000595">
    <property type="entry name" value="cNMP-bd_dom"/>
</dbReference>
<dbReference type="GO" id="GO:0005829">
    <property type="term" value="C:cytosol"/>
    <property type="evidence" value="ECO:0007669"/>
    <property type="project" value="TreeGrafter"/>
</dbReference>
<dbReference type="GO" id="GO:0003677">
    <property type="term" value="F:DNA binding"/>
    <property type="evidence" value="ECO:0007669"/>
    <property type="project" value="UniProtKB-KW"/>
</dbReference>
<dbReference type="InterPro" id="IPR018490">
    <property type="entry name" value="cNMP-bd_dom_sf"/>
</dbReference>
<dbReference type="CDD" id="cd00038">
    <property type="entry name" value="CAP_ED"/>
    <property type="match status" value="1"/>
</dbReference>
<dbReference type="InterPro" id="IPR036388">
    <property type="entry name" value="WH-like_DNA-bd_sf"/>
</dbReference>
<evidence type="ECO:0000313" key="6">
    <source>
        <dbReference type="EMBL" id="PXW68116.1"/>
    </source>
</evidence>
<sequence length="227" mass="24991">MHANELAALLASHSLFADCDNDELSDIILRGHFVRYRKGQELMGQGDDGDNLLIILTGFARVSMVASNGHEIVLDYAEPGYVIGEIAFLDGGPRTASIEALTELTALSLSRPAFDEIAERHVAMPRRMLRVMAKRLRQANDVIEADRAFTSGPRLARYLLRLMVSGANEGKLKLDLSQSELGTFAGLSREQINRQLSAWSDAGLIELEQGRVKIIDRDTLLEISEAA</sequence>
<dbReference type="InterPro" id="IPR012318">
    <property type="entry name" value="HTH_CRP"/>
</dbReference>
<keyword evidence="7" id="KW-1185">Reference proteome</keyword>
<name>A0A2V3UPM4_9SPHN</name>
<feature type="domain" description="Cyclic nucleotide-binding" evidence="4">
    <location>
        <begin position="15"/>
        <end position="135"/>
    </location>
</feature>
<evidence type="ECO:0000313" key="7">
    <source>
        <dbReference type="Proteomes" id="UP000248014"/>
    </source>
</evidence>
<comment type="caution">
    <text evidence="6">The sequence shown here is derived from an EMBL/GenBank/DDBJ whole genome shotgun (WGS) entry which is preliminary data.</text>
</comment>
<keyword evidence="2" id="KW-0238">DNA-binding</keyword>
<dbReference type="InterPro" id="IPR050397">
    <property type="entry name" value="Env_Response_Regulators"/>
</dbReference>
<dbReference type="PROSITE" id="PS50042">
    <property type="entry name" value="CNMP_BINDING_3"/>
    <property type="match status" value="1"/>
</dbReference>
<keyword evidence="1" id="KW-0805">Transcription regulation</keyword>
<evidence type="ECO:0000259" key="5">
    <source>
        <dbReference type="PROSITE" id="PS51063"/>
    </source>
</evidence>
<dbReference type="SUPFAM" id="SSF51206">
    <property type="entry name" value="cAMP-binding domain-like"/>
    <property type="match status" value="1"/>
</dbReference>
<dbReference type="OrthoDB" id="3525895at2"/>
<dbReference type="EMBL" id="QJJM01000021">
    <property type="protein sequence ID" value="PXW68116.1"/>
    <property type="molecule type" value="Genomic_DNA"/>
</dbReference>
<dbReference type="GO" id="GO:0003700">
    <property type="term" value="F:DNA-binding transcription factor activity"/>
    <property type="evidence" value="ECO:0007669"/>
    <property type="project" value="TreeGrafter"/>
</dbReference>
<dbReference type="PANTHER" id="PTHR24567:SF74">
    <property type="entry name" value="HTH-TYPE TRANSCRIPTIONAL REGULATOR ARCR"/>
    <property type="match status" value="1"/>
</dbReference>
<feature type="domain" description="HTH crp-type" evidence="5">
    <location>
        <begin position="149"/>
        <end position="218"/>
    </location>
</feature>
<dbReference type="PRINTS" id="PR00103">
    <property type="entry name" value="CAMPKINASE"/>
</dbReference>
<reference evidence="6 7" key="1">
    <citation type="submission" date="2018-05" db="EMBL/GenBank/DDBJ databases">
        <title>Genomic Encyclopedia of Type Strains, Phase IV (KMG-IV): sequencing the most valuable type-strain genomes for metagenomic binning, comparative biology and taxonomic classification.</title>
        <authorList>
            <person name="Goeker M."/>
        </authorList>
    </citation>
    <scope>NUCLEOTIDE SEQUENCE [LARGE SCALE GENOMIC DNA]</scope>
    <source>
        <strain evidence="6 7">DSM 3183</strain>
    </source>
</reference>
<dbReference type="SMART" id="SM00419">
    <property type="entry name" value="HTH_CRP"/>
    <property type="match status" value="1"/>
</dbReference>
<dbReference type="AlphaFoldDB" id="A0A2V3UPM4"/>
<protein>
    <submittedName>
        <fullName evidence="6">Crp/Fnr family transcriptional regulator</fullName>
    </submittedName>
</protein>
<proteinExistence type="predicted"/>
<dbReference type="Pfam" id="PF13545">
    <property type="entry name" value="HTH_Crp_2"/>
    <property type="match status" value="1"/>
</dbReference>
<dbReference type="Gene3D" id="2.60.120.10">
    <property type="entry name" value="Jelly Rolls"/>
    <property type="match status" value="1"/>
</dbReference>
<dbReference type="InterPro" id="IPR036390">
    <property type="entry name" value="WH_DNA-bd_sf"/>
</dbReference>